<keyword evidence="1" id="KW-0472">Membrane</keyword>
<feature type="signal peptide" evidence="2">
    <location>
        <begin position="1"/>
        <end position="25"/>
    </location>
</feature>
<dbReference type="AlphaFoldDB" id="A0A2C9LJR8"/>
<name>A0A2C9LJR8_BIOGL</name>
<dbReference type="RefSeq" id="XP_013085356.2">
    <property type="nucleotide sequence ID" value="XM_013229902.2"/>
</dbReference>
<sequence length="356" mass="38967">MVMNKLFTVLLDIGLISLLITGSSQQTITLKVNNTTDYVEVYAGSSLEVLCSTSTDTGLPIVLYSQLHQLKVSHSRQLNHFMMTMSHKADNFTLSCSSGPMEATVTVVVLDCDANNLHFMANSDSGSLEVKAGSQIYFTCTADANCGAQKTLVISIGPQVVSSAQLPNATHYTETRTICGQSFTMRCKVMDHGPYRDIPVKVTPCDVRPRHEITTRAVARKTVPSFEDSGSIALGVSLGITSLLVFLMCTICWCCWCSNRRSRRHQEGQARSPPPVSFTSTDHQVTVQTDHIQQNGNGHIFHTDTSLQEGLSSASVTDPPDYSSLPPSYDDVVHNYKQIQRAKYSPKNNGIIVTPL</sequence>
<keyword evidence="1" id="KW-0812">Transmembrane</keyword>
<feature type="chain" id="PRO_5012587197" evidence="2">
    <location>
        <begin position="26"/>
        <end position="356"/>
    </location>
</feature>
<keyword evidence="1" id="KW-1133">Transmembrane helix</keyword>
<dbReference type="VEuPathDB" id="VectorBase:BGLAX_029553"/>
<dbReference type="KEGG" id="bgt:106070071"/>
<dbReference type="EnsemblMetazoa" id="BGLB031999-RA">
    <property type="protein sequence ID" value="BGLB031999-PA"/>
    <property type="gene ID" value="BGLB031999"/>
</dbReference>
<keyword evidence="2" id="KW-0732">Signal</keyword>
<evidence type="ECO:0000313" key="3">
    <source>
        <dbReference type="EnsemblMetazoa" id="BGLB031999-PA"/>
    </source>
</evidence>
<dbReference type="Proteomes" id="UP000076420">
    <property type="component" value="Unassembled WGS sequence"/>
</dbReference>
<evidence type="ECO:0000313" key="4">
    <source>
        <dbReference type="Proteomes" id="UP000076420"/>
    </source>
</evidence>
<reference evidence="3" key="1">
    <citation type="submission" date="2020-05" db="UniProtKB">
        <authorList>
            <consortium name="EnsemblMetazoa"/>
        </authorList>
    </citation>
    <scope>IDENTIFICATION</scope>
    <source>
        <strain evidence="3">BB02</strain>
    </source>
</reference>
<feature type="transmembrane region" description="Helical" evidence="1">
    <location>
        <begin position="232"/>
        <end position="256"/>
    </location>
</feature>
<evidence type="ECO:0000256" key="1">
    <source>
        <dbReference type="SAM" id="Phobius"/>
    </source>
</evidence>
<proteinExistence type="predicted"/>
<dbReference type="VEuPathDB" id="VectorBase:BGLB031999"/>
<protein>
    <submittedName>
        <fullName evidence="3">Uncharacterized protein</fullName>
    </submittedName>
</protein>
<dbReference type="OrthoDB" id="10300030at2759"/>
<evidence type="ECO:0000256" key="2">
    <source>
        <dbReference type="SAM" id="SignalP"/>
    </source>
</evidence>
<gene>
    <name evidence="3" type="primary">106070071</name>
</gene>
<accession>A0A2C9LJR8</accession>
<organism evidence="3 4">
    <name type="scientific">Biomphalaria glabrata</name>
    <name type="common">Bloodfluke planorb</name>
    <name type="synonym">Freshwater snail</name>
    <dbReference type="NCBI Taxonomy" id="6526"/>
    <lineage>
        <taxon>Eukaryota</taxon>
        <taxon>Metazoa</taxon>
        <taxon>Spiralia</taxon>
        <taxon>Lophotrochozoa</taxon>
        <taxon>Mollusca</taxon>
        <taxon>Gastropoda</taxon>
        <taxon>Heterobranchia</taxon>
        <taxon>Euthyneura</taxon>
        <taxon>Panpulmonata</taxon>
        <taxon>Hygrophila</taxon>
        <taxon>Lymnaeoidea</taxon>
        <taxon>Planorbidae</taxon>
        <taxon>Biomphalaria</taxon>
    </lineage>
</organism>